<dbReference type="Gene3D" id="3.30.43.10">
    <property type="entry name" value="Uridine Diphospho-n-acetylenolpyruvylglucosamine Reductase, domain 2"/>
    <property type="match status" value="1"/>
</dbReference>
<dbReference type="SUPFAM" id="SSF56176">
    <property type="entry name" value="FAD-binding/transporter-associated domain-like"/>
    <property type="match status" value="1"/>
</dbReference>
<name>A0A1M3T2A5_ASPLC</name>
<dbReference type="Gene3D" id="3.40.462.20">
    <property type="match status" value="1"/>
</dbReference>
<dbReference type="Gene3D" id="3.30.465.10">
    <property type="match status" value="2"/>
</dbReference>
<reference evidence="8" key="1">
    <citation type="journal article" date="2017" name="Genome Biol.">
        <title>Comparative genomics reveals high biological diversity and specific adaptations in the industrially and medically important fungal genus Aspergillus.</title>
        <authorList>
            <person name="de Vries R.P."/>
            <person name="Riley R."/>
            <person name="Wiebenga A."/>
            <person name="Aguilar-Osorio G."/>
            <person name="Amillis S."/>
            <person name="Uchima C.A."/>
            <person name="Anderluh G."/>
            <person name="Asadollahi M."/>
            <person name="Askin M."/>
            <person name="Barry K."/>
            <person name="Battaglia E."/>
            <person name="Bayram O."/>
            <person name="Benocci T."/>
            <person name="Braus-Stromeyer S.A."/>
            <person name="Caldana C."/>
            <person name="Canovas D."/>
            <person name="Cerqueira G.C."/>
            <person name="Chen F."/>
            <person name="Chen W."/>
            <person name="Choi C."/>
            <person name="Clum A."/>
            <person name="Dos Santos R.A."/>
            <person name="Damasio A.R."/>
            <person name="Diallinas G."/>
            <person name="Emri T."/>
            <person name="Fekete E."/>
            <person name="Flipphi M."/>
            <person name="Freyberg S."/>
            <person name="Gallo A."/>
            <person name="Gournas C."/>
            <person name="Habgood R."/>
            <person name="Hainaut M."/>
            <person name="Harispe M.L."/>
            <person name="Henrissat B."/>
            <person name="Hilden K.S."/>
            <person name="Hope R."/>
            <person name="Hossain A."/>
            <person name="Karabika E."/>
            <person name="Karaffa L."/>
            <person name="Karanyi Z."/>
            <person name="Krasevec N."/>
            <person name="Kuo A."/>
            <person name="Kusch H."/>
            <person name="LaButti K."/>
            <person name="Lagendijk E.L."/>
            <person name="Lapidus A."/>
            <person name="Levasseur A."/>
            <person name="Lindquist E."/>
            <person name="Lipzen A."/>
            <person name="Logrieco A.F."/>
            <person name="MacCabe A."/>
            <person name="Maekelae M.R."/>
            <person name="Malavazi I."/>
            <person name="Melin P."/>
            <person name="Meyer V."/>
            <person name="Mielnichuk N."/>
            <person name="Miskei M."/>
            <person name="Molnar A.P."/>
            <person name="Mule G."/>
            <person name="Ngan C.Y."/>
            <person name="Orejas M."/>
            <person name="Orosz E."/>
            <person name="Ouedraogo J.P."/>
            <person name="Overkamp K.M."/>
            <person name="Park H.-S."/>
            <person name="Perrone G."/>
            <person name="Piumi F."/>
            <person name="Punt P.J."/>
            <person name="Ram A.F."/>
            <person name="Ramon A."/>
            <person name="Rauscher S."/>
            <person name="Record E."/>
            <person name="Riano-Pachon D.M."/>
            <person name="Robert V."/>
            <person name="Roehrig J."/>
            <person name="Ruller R."/>
            <person name="Salamov A."/>
            <person name="Salih N.S."/>
            <person name="Samson R.A."/>
            <person name="Sandor E."/>
            <person name="Sanguinetti M."/>
            <person name="Schuetze T."/>
            <person name="Sepcic K."/>
            <person name="Shelest E."/>
            <person name="Sherlock G."/>
            <person name="Sophianopoulou V."/>
            <person name="Squina F.M."/>
            <person name="Sun H."/>
            <person name="Susca A."/>
            <person name="Todd R.B."/>
            <person name="Tsang A."/>
            <person name="Unkles S.E."/>
            <person name="van de Wiele N."/>
            <person name="van Rossen-Uffink D."/>
            <person name="Oliveira J.V."/>
            <person name="Vesth T.C."/>
            <person name="Visser J."/>
            <person name="Yu J.-H."/>
            <person name="Zhou M."/>
            <person name="Andersen M.R."/>
            <person name="Archer D.B."/>
            <person name="Baker S.E."/>
            <person name="Benoit I."/>
            <person name="Brakhage A.A."/>
            <person name="Braus G.H."/>
            <person name="Fischer R."/>
            <person name="Frisvad J.C."/>
            <person name="Goldman G.H."/>
            <person name="Houbraken J."/>
            <person name="Oakley B."/>
            <person name="Pocsi I."/>
            <person name="Scazzocchio C."/>
            <person name="Seiboth B."/>
            <person name="vanKuyk P.A."/>
            <person name="Wortman J."/>
            <person name="Dyer P.S."/>
            <person name="Grigoriev I.V."/>
        </authorList>
    </citation>
    <scope>NUCLEOTIDE SEQUENCE [LARGE SCALE GENOMIC DNA]</scope>
    <source>
        <strain evidence="8">CBS 106.47</strain>
    </source>
</reference>
<keyword evidence="5" id="KW-0560">Oxidoreductase</keyword>
<dbReference type="InterPro" id="IPR016166">
    <property type="entry name" value="FAD-bd_PCMH"/>
</dbReference>
<accession>A0A1M3T2A5</accession>
<comment type="cofactor">
    <cofactor evidence="1">
        <name>FAD</name>
        <dbReference type="ChEBI" id="CHEBI:57692"/>
    </cofactor>
</comment>
<dbReference type="AlphaFoldDB" id="A0A1M3T2A5"/>
<comment type="similarity">
    <text evidence="2">Belongs to the oxygen-dependent FAD-linked oxidoreductase family.</text>
</comment>
<evidence type="ECO:0000256" key="4">
    <source>
        <dbReference type="ARBA" id="ARBA00022827"/>
    </source>
</evidence>
<dbReference type="InterPro" id="IPR006094">
    <property type="entry name" value="Oxid_FAD_bind_N"/>
</dbReference>
<keyword evidence="4" id="KW-0274">FAD</keyword>
<sequence length="412" mass="44524">MAAKNKLSPLALQELNSRLSSTGHQLITRDLQELSSYQKIEAISIAVHYATQKSIDLAVRGGGHSTAGSSSTDGGLLIDLGSSTRFTQVKVDKTKDHLIAGGGANWGHVDETGFAAGLATVGGTVSDTRIGGLTLGGGYGHNFGVAVSFTYQGHVYGTGPVSKRIAGAEGGQAYAGTLVFPVSQLDQVIAVLNRLFGVQGTLKGGTGAGGFALARSPPEGGPVLVIVPVVWLNDKKSGDIALKKLFDLESHARDHEGLRFLPIREEFVHWLLESYKDFTERVPDSARSVLQFDLFDPTVVATKASNTDMAFHNRGYHFNVAAEVFWHSTEHDVRCRQWARDIAAIFKAELKRDEKASNKSDSDPVMMYGNLEYYDETAGDVFGTNLTKLQKLKAQYDPTDMFDKLFSIQPVA</sequence>
<keyword evidence="3" id="KW-0285">Flavoprotein</keyword>
<dbReference type="InterPro" id="IPR016167">
    <property type="entry name" value="FAD-bd_PCMH_sub1"/>
</dbReference>
<dbReference type="Pfam" id="PF08031">
    <property type="entry name" value="BBE"/>
    <property type="match status" value="1"/>
</dbReference>
<evidence type="ECO:0000313" key="7">
    <source>
        <dbReference type="EMBL" id="OJZ80856.1"/>
    </source>
</evidence>
<proteinExistence type="inferred from homology"/>
<dbReference type="PANTHER" id="PTHR42973">
    <property type="entry name" value="BINDING OXIDOREDUCTASE, PUTATIVE (AFU_ORTHOLOGUE AFUA_1G17690)-RELATED"/>
    <property type="match status" value="1"/>
</dbReference>
<dbReference type="PANTHER" id="PTHR42973:SF39">
    <property type="entry name" value="FAD-BINDING PCMH-TYPE DOMAIN-CONTAINING PROTEIN"/>
    <property type="match status" value="1"/>
</dbReference>
<organism evidence="7 8">
    <name type="scientific">Aspergillus luchuensis (strain CBS 106.47)</name>
    <dbReference type="NCBI Taxonomy" id="1137211"/>
    <lineage>
        <taxon>Eukaryota</taxon>
        <taxon>Fungi</taxon>
        <taxon>Dikarya</taxon>
        <taxon>Ascomycota</taxon>
        <taxon>Pezizomycotina</taxon>
        <taxon>Eurotiomycetes</taxon>
        <taxon>Eurotiomycetidae</taxon>
        <taxon>Eurotiales</taxon>
        <taxon>Aspergillaceae</taxon>
        <taxon>Aspergillus</taxon>
        <taxon>Aspergillus subgen. Circumdati</taxon>
    </lineage>
</organism>
<dbReference type="InterPro" id="IPR036318">
    <property type="entry name" value="FAD-bd_PCMH-like_sf"/>
</dbReference>
<evidence type="ECO:0000256" key="5">
    <source>
        <dbReference type="ARBA" id="ARBA00023002"/>
    </source>
</evidence>
<dbReference type="GO" id="GO:0071949">
    <property type="term" value="F:FAD binding"/>
    <property type="evidence" value="ECO:0007669"/>
    <property type="project" value="InterPro"/>
</dbReference>
<dbReference type="GO" id="GO:0016491">
    <property type="term" value="F:oxidoreductase activity"/>
    <property type="evidence" value="ECO:0007669"/>
    <property type="project" value="UniProtKB-KW"/>
</dbReference>
<dbReference type="Pfam" id="PF01565">
    <property type="entry name" value="FAD_binding_4"/>
    <property type="match status" value="1"/>
</dbReference>
<dbReference type="PROSITE" id="PS51387">
    <property type="entry name" value="FAD_PCMH"/>
    <property type="match status" value="1"/>
</dbReference>
<dbReference type="EMBL" id="KV878252">
    <property type="protein sequence ID" value="OJZ80856.1"/>
    <property type="molecule type" value="Genomic_DNA"/>
</dbReference>
<evidence type="ECO:0000256" key="1">
    <source>
        <dbReference type="ARBA" id="ARBA00001974"/>
    </source>
</evidence>
<feature type="domain" description="FAD-binding PCMH-type" evidence="6">
    <location>
        <begin position="26"/>
        <end position="222"/>
    </location>
</feature>
<evidence type="ECO:0000256" key="2">
    <source>
        <dbReference type="ARBA" id="ARBA00005466"/>
    </source>
</evidence>
<protein>
    <recommendedName>
        <fullName evidence="6">FAD-binding PCMH-type domain-containing protein</fullName>
    </recommendedName>
</protein>
<dbReference type="VEuPathDB" id="FungiDB:ASPFODRAFT_212123"/>
<dbReference type="InterPro" id="IPR050416">
    <property type="entry name" value="FAD-linked_Oxidoreductase"/>
</dbReference>
<evidence type="ECO:0000256" key="3">
    <source>
        <dbReference type="ARBA" id="ARBA00022630"/>
    </source>
</evidence>
<dbReference type="InterPro" id="IPR016169">
    <property type="entry name" value="FAD-bd_PCMH_sub2"/>
</dbReference>
<dbReference type="InterPro" id="IPR012951">
    <property type="entry name" value="BBE"/>
</dbReference>
<evidence type="ECO:0000313" key="8">
    <source>
        <dbReference type="Proteomes" id="UP000184063"/>
    </source>
</evidence>
<evidence type="ECO:0000259" key="6">
    <source>
        <dbReference type="PROSITE" id="PS51387"/>
    </source>
</evidence>
<gene>
    <name evidence="7" type="ORF">ASPFODRAFT_212123</name>
</gene>
<dbReference type="Proteomes" id="UP000184063">
    <property type="component" value="Unassembled WGS sequence"/>
</dbReference>